<dbReference type="RefSeq" id="WP_092888185.1">
    <property type="nucleotide sequence ID" value="NZ_FOOQ01000001.1"/>
</dbReference>
<sequence>MSSQRTLGDDDLFGEAAEEMRSEVEEHLDAARGSLPDADAIWSTEAENVLGVLNGLKSALNAEEAEEHLRQAKKTFIVGQRADAFDDPDDLEAEIESLQELFVTVTEAGDLVGELTSTMPQLRSELQEAADAASEDADADETDEADESEADADDDADESEADEEDEE</sequence>
<dbReference type="EMBL" id="FOOQ01000001">
    <property type="protein sequence ID" value="SFF87193.1"/>
    <property type="molecule type" value="Genomic_DNA"/>
</dbReference>
<evidence type="ECO:0000313" key="3">
    <source>
        <dbReference type="Proteomes" id="UP000198876"/>
    </source>
</evidence>
<feature type="region of interest" description="Disordered" evidence="1">
    <location>
        <begin position="116"/>
        <end position="167"/>
    </location>
</feature>
<protein>
    <submittedName>
        <fullName evidence="2">Uncharacterized protein</fullName>
    </submittedName>
</protein>
<feature type="compositionally biased region" description="Acidic residues" evidence="1">
    <location>
        <begin position="133"/>
        <end position="167"/>
    </location>
</feature>
<dbReference type="OrthoDB" id="157372at2157"/>
<dbReference type="Proteomes" id="UP000198876">
    <property type="component" value="Unassembled WGS sequence"/>
</dbReference>
<organism evidence="2 3">
    <name type="scientific">Halopelagius inordinatus</name>
    <dbReference type="NCBI Taxonomy" id="553467"/>
    <lineage>
        <taxon>Archaea</taxon>
        <taxon>Methanobacteriati</taxon>
        <taxon>Methanobacteriota</taxon>
        <taxon>Stenosarchaea group</taxon>
        <taxon>Halobacteria</taxon>
        <taxon>Halobacteriales</taxon>
        <taxon>Haloferacaceae</taxon>
    </lineage>
</organism>
<proteinExistence type="predicted"/>
<evidence type="ECO:0000313" key="2">
    <source>
        <dbReference type="EMBL" id="SFF87193.1"/>
    </source>
</evidence>
<reference evidence="3" key="1">
    <citation type="submission" date="2016-10" db="EMBL/GenBank/DDBJ databases">
        <authorList>
            <person name="Varghese N."/>
            <person name="Submissions S."/>
        </authorList>
    </citation>
    <scope>NUCLEOTIDE SEQUENCE [LARGE SCALE GENOMIC DNA]</scope>
    <source>
        <strain evidence="3">CGMCC 1.7739</strain>
    </source>
</reference>
<name>A0A1I2M6T2_9EURY</name>
<dbReference type="AlphaFoldDB" id="A0A1I2M6T2"/>
<dbReference type="InterPro" id="IPR043808">
    <property type="entry name" value="DUF5790"/>
</dbReference>
<dbReference type="Pfam" id="PF19103">
    <property type="entry name" value="DUF5790"/>
    <property type="match status" value="1"/>
</dbReference>
<dbReference type="STRING" id="553467.SAMN04488063_0603"/>
<evidence type="ECO:0000256" key="1">
    <source>
        <dbReference type="SAM" id="MobiDB-lite"/>
    </source>
</evidence>
<gene>
    <name evidence="2" type="ORF">SAMN04488063_0603</name>
</gene>
<accession>A0A1I2M6T2</accession>
<keyword evidence="3" id="KW-1185">Reference proteome</keyword>